<evidence type="ECO:0000256" key="4">
    <source>
        <dbReference type="ARBA" id="ARBA00022741"/>
    </source>
</evidence>
<dbReference type="Gene3D" id="3.40.50.300">
    <property type="entry name" value="P-loop containing nucleotide triphosphate hydrolases"/>
    <property type="match status" value="2"/>
</dbReference>
<dbReference type="SMART" id="SM00491">
    <property type="entry name" value="HELICc2"/>
    <property type="match status" value="1"/>
</dbReference>
<dbReference type="InterPro" id="IPR038726">
    <property type="entry name" value="PDDEXK_AddAB-type"/>
</dbReference>
<evidence type="ECO:0000256" key="10">
    <source>
        <dbReference type="ARBA" id="ARBA00023004"/>
    </source>
</evidence>
<dbReference type="SUPFAM" id="SSF52540">
    <property type="entry name" value="P-loop containing nucleoside triphosphate hydrolases"/>
    <property type="match status" value="2"/>
</dbReference>
<dbReference type="InterPro" id="IPR045028">
    <property type="entry name" value="DinG/Rad3-like"/>
</dbReference>
<dbReference type="Pfam" id="PF00270">
    <property type="entry name" value="DEAD"/>
    <property type="match status" value="1"/>
</dbReference>
<dbReference type="InterPro" id="IPR010614">
    <property type="entry name" value="RAD3-like_helicase_DEAD"/>
</dbReference>
<dbReference type="PANTHER" id="PTHR11472">
    <property type="entry name" value="DNA REPAIR DEAD HELICASE RAD3/XP-D SUBFAMILY MEMBER"/>
    <property type="match status" value="1"/>
</dbReference>
<evidence type="ECO:0000256" key="9">
    <source>
        <dbReference type="ARBA" id="ARBA00022840"/>
    </source>
</evidence>
<dbReference type="InterPro" id="IPR011604">
    <property type="entry name" value="PDDEXK-like_dom_sf"/>
</dbReference>
<keyword evidence="8" id="KW-0269">Exonuclease</keyword>
<keyword evidence="13" id="KW-0234">DNA repair</keyword>
<dbReference type="PROSITE" id="PS51193">
    <property type="entry name" value="HELICASE_ATP_BIND_2"/>
    <property type="match status" value="1"/>
</dbReference>
<dbReference type="RefSeq" id="WP_252797646.1">
    <property type="nucleotide sequence ID" value="NZ_CP097118.1"/>
</dbReference>
<evidence type="ECO:0000256" key="2">
    <source>
        <dbReference type="ARBA" id="ARBA00022722"/>
    </source>
</evidence>
<feature type="domain" description="Helicase ATP-binding" evidence="16">
    <location>
        <begin position="180"/>
        <end position="428"/>
    </location>
</feature>
<dbReference type="Gene3D" id="1.10.275.30">
    <property type="match status" value="1"/>
</dbReference>
<keyword evidence="9" id="KW-0067">ATP-binding</keyword>
<keyword evidence="7" id="KW-0347">Helicase</keyword>
<keyword evidence="11" id="KW-0411">Iron-sulfur</keyword>
<sequence>MVQKIGVRELVGFILRSGDLNSSLSSFNTPQAGTRIHKQLQRHRGSDYQAEVALKTEVELNGRPVLIHGRADGITTHDGQVEIEEIKTSDAEWGNLPTNQLTLYWGQVKLYAALLMRADPDVSSVALTLTYVQTPDELIMREHQSISRTQALDFFTQVTAEYESWLALKEQLALDRVQTAAQVSFPFPSYRKGQRELAAAVYKSAVLGKHLLLEAPTGTGKTISTLFPAVKAFATDQVERLFYLTAKQSTRRVAEEALELLRQHGLRIQSITLTAKEQIQFPEEADLEPEQNPYFQGYYDRLKPALKAILSERQHLTKAVVQDYARRYQLDPFEFSLDVSLFCDVIVCDYNYLFDPVVKLQRFFTVENQQNFLLVDEAHNLVDRAREMYSTELTQTDCATLLQSLPRNQANRALRRRLQELLQQFERLQTELPTGKTTAERAKPDEVFTMAVTKSLDSLRRWLAKHPTDPLVETVQQFFLTVTTYLKINDLFGDNFRWRIIMTEETVTVRIFCLDASPFIKAQLELARGSVLFSATLSPLTYYQRVLGDNPKELKYQLPSPFNSNSQTILIATYINTTYNQRTNSLASIVASIHKLVTSKQGNYLVFAPSYAYLDQIYQAYRKQYPHQLVQKQHPNMDANARDQFLAAFQQPETHPIVGFALLGGIFSEGIDLVGDRLIGVAIVGVGLPGLNTETNLIRDYFEQHNGRGFEFAYQLPGLNHVFQAAGRVIRTIHDRGVILLLDRRFAEPRYRQWFPASWQQAQIVHNPAELTRQLQTFWQSQTDL</sequence>
<evidence type="ECO:0000256" key="6">
    <source>
        <dbReference type="ARBA" id="ARBA00022801"/>
    </source>
</evidence>
<dbReference type="PANTHER" id="PTHR11472:SF34">
    <property type="entry name" value="REGULATOR OF TELOMERE ELONGATION HELICASE 1"/>
    <property type="match status" value="1"/>
</dbReference>
<dbReference type="Pfam" id="PF06733">
    <property type="entry name" value="DEAD_2"/>
    <property type="match status" value="1"/>
</dbReference>
<dbReference type="EMBL" id="CP097118">
    <property type="protein sequence ID" value="USS88360.1"/>
    <property type="molecule type" value="Genomic_DNA"/>
</dbReference>
<dbReference type="InterPro" id="IPR006554">
    <property type="entry name" value="Helicase-like_DEXD_c2"/>
</dbReference>
<dbReference type="Pfam" id="PF13307">
    <property type="entry name" value="Helicase_C_2"/>
    <property type="match status" value="1"/>
</dbReference>
<keyword evidence="4" id="KW-0547">Nucleotide-binding</keyword>
<evidence type="ECO:0000256" key="8">
    <source>
        <dbReference type="ARBA" id="ARBA00022839"/>
    </source>
</evidence>
<dbReference type="Proteomes" id="UP001057025">
    <property type="component" value="Chromosome"/>
</dbReference>
<evidence type="ECO:0000256" key="7">
    <source>
        <dbReference type="ARBA" id="ARBA00022806"/>
    </source>
</evidence>
<dbReference type="SMART" id="SM00488">
    <property type="entry name" value="DEXDc2"/>
    <property type="match status" value="1"/>
</dbReference>
<comment type="similarity">
    <text evidence="15">Belongs to the helicase family. DinG subfamily.</text>
</comment>
<keyword evidence="18" id="KW-1185">Reference proteome</keyword>
<keyword evidence="2" id="KW-0540">Nuclease</keyword>
<proteinExistence type="inferred from homology"/>
<keyword evidence="1" id="KW-0004">4Fe-4S</keyword>
<keyword evidence="10" id="KW-0408">Iron</keyword>
<evidence type="ECO:0000256" key="11">
    <source>
        <dbReference type="ARBA" id="ARBA00023014"/>
    </source>
</evidence>
<evidence type="ECO:0000256" key="12">
    <source>
        <dbReference type="ARBA" id="ARBA00023125"/>
    </source>
</evidence>
<accession>A0ABY5BTA8</accession>
<organism evidence="17 18">
    <name type="scientific">Fructilactobacillus hinvesii</name>
    <dbReference type="NCBI Taxonomy" id="2940300"/>
    <lineage>
        <taxon>Bacteria</taxon>
        <taxon>Bacillati</taxon>
        <taxon>Bacillota</taxon>
        <taxon>Bacilli</taxon>
        <taxon>Lactobacillales</taxon>
        <taxon>Lactobacillaceae</taxon>
        <taxon>Fructilactobacillus</taxon>
    </lineage>
</organism>
<keyword evidence="14" id="KW-0413">Isomerase</keyword>
<evidence type="ECO:0000256" key="5">
    <source>
        <dbReference type="ARBA" id="ARBA00022763"/>
    </source>
</evidence>
<dbReference type="InterPro" id="IPR006555">
    <property type="entry name" value="ATP-dep_Helicase_C"/>
</dbReference>
<name>A0ABY5BTA8_9LACO</name>
<evidence type="ECO:0000256" key="14">
    <source>
        <dbReference type="ARBA" id="ARBA00023235"/>
    </source>
</evidence>
<dbReference type="Pfam" id="PF12705">
    <property type="entry name" value="PDDEXK_1"/>
    <property type="match status" value="1"/>
</dbReference>
<evidence type="ECO:0000313" key="18">
    <source>
        <dbReference type="Proteomes" id="UP001057025"/>
    </source>
</evidence>
<dbReference type="InterPro" id="IPR014013">
    <property type="entry name" value="Helic_SF1/SF2_ATP-bd_DinG/Rad3"/>
</dbReference>
<keyword evidence="12" id="KW-0238">DNA-binding</keyword>
<evidence type="ECO:0000256" key="15">
    <source>
        <dbReference type="ARBA" id="ARBA00038058"/>
    </source>
</evidence>
<evidence type="ECO:0000256" key="13">
    <source>
        <dbReference type="ARBA" id="ARBA00023204"/>
    </source>
</evidence>
<keyword evidence="5" id="KW-0227">DNA damage</keyword>
<evidence type="ECO:0000313" key="17">
    <source>
        <dbReference type="EMBL" id="USS88360.1"/>
    </source>
</evidence>
<keyword evidence="6" id="KW-0378">Hydrolase</keyword>
<dbReference type="Gene3D" id="3.90.320.10">
    <property type="match status" value="1"/>
</dbReference>
<dbReference type="InterPro" id="IPR011545">
    <property type="entry name" value="DEAD/DEAH_box_helicase_dom"/>
</dbReference>
<evidence type="ECO:0000256" key="3">
    <source>
        <dbReference type="ARBA" id="ARBA00022723"/>
    </source>
</evidence>
<keyword evidence="3" id="KW-0479">Metal-binding</keyword>
<evidence type="ECO:0000259" key="16">
    <source>
        <dbReference type="PROSITE" id="PS51193"/>
    </source>
</evidence>
<reference evidence="17" key="1">
    <citation type="submission" date="2022-05" db="EMBL/GenBank/DDBJ databases">
        <authorList>
            <person name="Oliphant S.A."/>
            <person name="Watson-Haigh N.S."/>
            <person name="Sumby K.M."/>
            <person name="Gardner J.M."/>
            <person name="Jiranek V."/>
        </authorList>
    </citation>
    <scope>NUCLEOTIDE SEQUENCE</scope>
    <source>
        <strain evidence="17">KI11_C11</strain>
    </source>
</reference>
<gene>
    <name evidence="17" type="ORF">M3M39_02470</name>
</gene>
<evidence type="ECO:0000256" key="1">
    <source>
        <dbReference type="ARBA" id="ARBA00022485"/>
    </source>
</evidence>
<dbReference type="InterPro" id="IPR027417">
    <property type="entry name" value="P-loop_NTPase"/>
</dbReference>
<protein>
    <submittedName>
        <fullName evidence="17">PD-(D/E)XK nuclease family protein</fullName>
    </submittedName>
</protein>